<sequence>MTNRCFVIGPMNEKHIKLLEWLAHDVVEKILENNNFEVFTPDVPEFGNIMHHIIRSCDRAQLVIADVTGNNPNVLYEMAIIDAMGRPCVPVKIRDVADNEKDLQLFDRAQYRHFEINARETEEAINKLGPVIHKVLQARQDGDLIENPMTDYFGIPLNSMSSAYGIARSYYRNLVVPCFEGKIIDGPDFALEEESQIIDRKMVCIIPGNLEQATRREIDFLVKRRSFVPVKLNAYGREITIYLLSDEILQNADPVIVDIPTTLASLRESVLSRLGRNANPKPNSPDYQEIQSDEILQFKRYLERFAYNDLGTHSSNILRNFKTFNIKDIKDLKATEIKNLFENN</sequence>
<dbReference type="GO" id="GO:0000166">
    <property type="term" value="F:nucleotide binding"/>
    <property type="evidence" value="ECO:0007669"/>
    <property type="project" value="UniProtKB-KW"/>
</dbReference>
<evidence type="ECO:0000256" key="1">
    <source>
        <dbReference type="ARBA" id="ARBA00022741"/>
    </source>
</evidence>
<keyword evidence="5" id="KW-1185">Reference proteome</keyword>
<organism evidence="4 5">
    <name type="scientific">Methanosarcina vacuolata Z-761</name>
    <dbReference type="NCBI Taxonomy" id="1434123"/>
    <lineage>
        <taxon>Archaea</taxon>
        <taxon>Methanobacteriati</taxon>
        <taxon>Methanobacteriota</taxon>
        <taxon>Stenosarchaea group</taxon>
        <taxon>Methanomicrobia</taxon>
        <taxon>Methanosarcinales</taxon>
        <taxon>Methanosarcinaceae</taxon>
        <taxon>Methanosarcina</taxon>
    </lineage>
</organism>
<accession>A0A0E3Q6D8</accession>
<dbReference type="KEGG" id="mvc:MSVAZ_1841"/>
<evidence type="ECO:0000313" key="5">
    <source>
        <dbReference type="Proteomes" id="UP000033096"/>
    </source>
</evidence>
<protein>
    <recommendedName>
        <fullName evidence="3">Prokaryotic STING domain-containing protein</fullName>
    </recommendedName>
</protein>
<evidence type="ECO:0000313" key="4">
    <source>
        <dbReference type="EMBL" id="AKB44110.1"/>
    </source>
</evidence>
<proteinExistence type="predicted"/>
<dbReference type="AlphaFoldDB" id="A0A0E3Q6D8"/>
<keyword evidence="2" id="KW-0051">Antiviral defense</keyword>
<evidence type="ECO:0000259" key="3">
    <source>
        <dbReference type="Pfam" id="PF20300"/>
    </source>
</evidence>
<dbReference type="InterPro" id="IPR046876">
    <property type="entry name" value="Prok_STING"/>
</dbReference>
<keyword evidence="1" id="KW-0547">Nucleotide-binding</keyword>
<name>A0A0E3Q6D8_9EURY</name>
<evidence type="ECO:0000256" key="2">
    <source>
        <dbReference type="ARBA" id="ARBA00023118"/>
    </source>
</evidence>
<dbReference type="EMBL" id="CP009520">
    <property type="protein sequence ID" value="AKB44110.1"/>
    <property type="molecule type" value="Genomic_DNA"/>
</dbReference>
<feature type="domain" description="Prokaryotic STING" evidence="3">
    <location>
        <begin position="163"/>
        <end position="302"/>
    </location>
</feature>
<gene>
    <name evidence="4" type="ORF">MSVAZ_1841</name>
</gene>
<dbReference type="Pfam" id="PF20300">
    <property type="entry name" value="prok_STING"/>
    <property type="match status" value="1"/>
</dbReference>
<dbReference type="PATRIC" id="fig|1434123.4.peg.2228"/>
<dbReference type="Proteomes" id="UP000033096">
    <property type="component" value="Chromosome"/>
</dbReference>
<reference evidence="4 5" key="1">
    <citation type="submission" date="2014-07" db="EMBL/GenBank/DDBJ databases">
        <title>Methanogenic archaea and the global carbon cycle.</title>
        <authorList>
            <person name="Henriksen J.R."/>
            <person name="Luke J."/>
            <person name="Reinhart S."/>
            <person name="Benedict M.N."/>
            <person name="Youngblut N.D."/>
            <person name="Metcalf M.E."/>
            <person name="Whitaker R.J."/>
            <person name="Metcalf W.W."/>
        </authorList>
    </citation>
    <scope>NUCLEOTIDE SEQUENCE [LARGE SCALE GENOMIC DNA]</scope>
    <source>
        <strain evidence="4 5">Z-761</strain>
    </source>
</reference>
<dbReference type="GO" id="GO:0051607">
    <property type="term" value="P:defense response to virus"/>
    <property type="evidence" value="ECO:0007669"/>
    <property type="project" value="UniProtKB-KW"/>
</dbReference>
<dbReference type="HOGENOM" id="CLU_805638_0_0_2"/>